<dbReference type="Pfam" id="PF02373">
    <property type="entry name" value="JmjC"/>
    <property type="match status" value="1"/>
</dbReference>
<dbReference type="InterPro" id="IPR003889">
    <property type="entry name" value="FYrich_C"/>
</dbReference>
<feature type="domain" description="JmjC" evidence="7">
    <location>
        <begin position="260"/>
        <end position="426"/>
    </location>
</feature>
<feature type="region of interest" description="Disordered" evidence="5">
    <location>
        <begin position="117"/>
        <end position="160"/>
    </location>
</feature>
<keyword evidence="9" id="KW-1185">Reference proteome</keyword>
<dbReference type="PROSITE" id="PS51184">
    <property type="entry name" value="JMJC"/>
    <property type="match status" value="1"/>
</dbReference>
<dbReference type="PANTHER" id="PTHR10694">
    <property type="entry name" value="LYSINE-SPECIFIC DEMETHYLASE"/>
    <property type="match status" value="1"/>
</dbReference>
<dbReference type="STRING" id="63057.A0A2P5FZR0"/>
<dbReference type="FunCoup" id="A0A2P5FZR0">
    <property type="interactions" value="1611"/>
</dbReference>
<dbReference type="SMART" id="SM00558">
    <property type="entry name" value="JmjC"/>
    <property type="match status" value="1"/>
</dbReference>
<evidence type="ECO:0000256" key="4">
    <source>
        <dbReference type="ARBA" id="ARBA00023242"/>
    </source>
</evidence>
<dbReference type="SMART" id="SM00545">
    <property type="entry name" value="JmjN"/>
    <property type="match status" value="1"/>
</dbReference>
<keyword evidence="4" id="KW-0539">Nucleus</keyword>
<feature type="compositionally biased region" description="Basic and acidic residues" evidence="5">
    <location>
        <begin position="668"/>
        <end position="680"/>
    </location>
</feature>
<evidence type="ECO:0000256" key="1">
    <source>
        <dbReference type="ARBA" id="ARBA00004123"/>
    </source>
</evidence>
<evidence type="ECO:0000313" key="8">
    <source>
        <dbReference type="EMBL" id="POO03274.1"/>
    </source>
</evidence>
<dbReference type="AlphaFoldDB" id="A0A2P5FZR0"/>
<dbReference type="InParanoid" id="A0A2P5FZR0"/>
<dbReference type="GO" id="GO:0048731">
    <property type="term" value="P:system development"/>
    <property type="evidence" value="ECO:0007669"/>
    <property type="project" value="UniProtKB-ARBA"/>
</dbReference>
<dbReference type="Proteomes" id="UP000237000">
    <property type="component" value="Unassembled WGS sequence"/>
</dbReference>
<organism evidence="8 9">
    <name type="scientific">Trema orientale</name>
    <name type="common">Charcoal tree</name>
    <name type="synonym">Celtis orientalis</name>
    <dbReference type="NCBI Taxonomy" id="63057"/>
    <lineage>
        <taxon>Eukaryota</taxon>
        <taxon>Viridiplantae</taxon>
        <taxon>Streptophyta</taxon>
        <taxon>Embryophyta</taxon>
        <taxon>Tracheophyta</taxon>
        <taxon>Spermatophyta</taxon>
        <taxon>Magnoliopsida</taxon>
        <taxon>eudicotyledons</taxon>
        <taxon>Gunneridae</taxon>
        <taxon>Pentapetalae</taxon>
        <taxon>rosids</taxon>
        <taxon>fabids</taxon>
        <taxon>Rosales</taxon>
        <taxon>Cannabaceae</taxon>
        <taxon>Trema</taxon>
    </lineage>
</organism>
<keyword evidence="2" id="KW-0560">Oxidoreductase</keyword>
<evidence type="ECO:0000256" key="5">
    <source>
        <dbReference type="SAM" id="MobiDB-lite"/>
    </source>
</evidence>
<feature type="domain" description="JmjN" evidence="6">
    <location>
        <begin position="51"/>
        <end position="92"/>
    </location>
</feature>
<protein>
    <submittedName>
        <fullName evidence="8">FY-rich</fullName>
    </submittedName>
</protein>
<comment type="subcellular location">
    <subcellularLocation>
        <location evidence="1">Nucleus</location>
    </subcellularLocation>
</comment>
<feature type="region of interest" description="Disordered" evidence="5">
    <location>
        <begin position="635"/>
        <end position="680"/>
    </location>
</feature>
<dbReference type="Pfam" id="PF02928">
    <property type="entry name" value="zf-C5HC2"/>
    <property type="match status" value="1"/>
</dbReference>
<dbReference type="PROSITE" id="PS51183">
    <property type="entry name" value="JMJN"/>
    <property type="match status" value="1"/>
</dbReference>
<reference evidence="9" key="1">
    <citation type="submission" date="2016-06" db="EMBL/GenBank/DDBJ databases">
        <title>Parallel loss of symbiosis genes in relatives of nitrogen-fixing non-legume Parasponia.</title>
        <authorList>
            <person name="Van Velzen R."/>
            <person name="Holmer R."/>
            <person name="Bu F."/>
            <person name="Rutten L."/>
            <person name="Van Zeijl A."/>
            <person name="Liu W."/>
            <person name="Santuari L."/>
            <person name="Cao Q."/>
            <person name="Sharma T."/>
            <person name="Shen D."/>
            <person name="Roswanjaya Y."/>
            <person name="Wardhani T."/>
            <person name="Kalhor M.S."/>
            <person name="Jansen J."/>
            <person name="Van den Hoogen J."/>
            <person name="Gungor B."/>
            <person name="Hartog M."/>
            <person name="Hontelez J."/>
            <person name="Verver J."/>
            <person name="Yang W.-C."/>
            <person name="Schijlen E."/>
            <person name="Repin R."/>
            <person name="Schilthuizen M."/>
            <person name="Schranz E."/>
            <person name="Heidstra R."/>
            <person name="Miyata K."/>
            <person name="Fedorova E."/>
            <person name="Kohlen W."/>
            <person name="Bisseling T."/>
            <person name="Smit S."/>
            <person name="Geurts R."/>
        </authorList>
    </citation>
    <scope>NUCLEOTIDE SEQUENCE [LARGE SCALE GENOMIC DNA]</scope>
    <source>
        <strain evidence="9">cv. RG33-2</strain>
    </source>
</reference>
<evidence type="ECO:0000313" key="9">
    <source>
        <dbReference type="Proteomes" id="UP000237000"/>
    </source>
</evidence>
<dbReference type="PANTHER" id="PTHR10694:SF105">
    <property type="entry name" value="LYSINE-SPECIFIC DEMETHYLASE JMJ14"/>
    <property type="match status" value="1"/>
</dbReference>
<evidence type="ECO:0000259" key="7">
    <source>
        <dbReference type="PROSITE" id="PS51184"/>
    </source>
</evidence>
<dbReference type="PROSITE" id="PS51543">
    <property type="entry name" value="FYRC"/>
    <property type="match status" value="1"/>
</dbReference>
<accession>A0A2P5FZR0</accession>
<dbReference type="GO" id="GO:0000785">
    <property type="term" value="C:chromatin"/>
    <property type="evidence" value="ECO:0007669"/>
    <property type="project" value="TreeGrafter"/>
</dbReference>
<keyword evidence="3" id="KW-0408">Iron</keyword>
<feature type="compositionally biased region" description="Polar residues" evidence="5">
    <location>
        <begin position="651"/>
        <end position="667"/>
    </location>
</feature>
<name>A0A2P5FZR0_TREOI</name>
<dbReference type="OrthoDB" id="1678912at2759"/>
<gene>
    <name evidence="8" type="ORF">TorRG33x02_013350</name>
</gene>
<dbReference type="GO" id="GO:0034647">
    <property type="term" value="F:histone H3K4me/H3K4me2/H3K4me3 demethylase activity"/>
    <property type="evidence" value="ECO:0007669"/>
    <property type="project" value="TreeGrafter"/>
</dbReference>
<sequence length="1095" mass="123091">MAEESHPKEDNLSKNNHTSDPDHDCSGSPRNSKISARWCPDEACRPVIDEAPIFYPTIEEFEDTIGYIAKIRPKAESYGICRIVPPSSWTPPCPLKEKKIWEHAKFSTRIQLVDLLQNREPMRKKSKSRKRKRRRGSRMGRTRRRTECGSEANNASETDEKFGFQSGSDFTLEEYQRYADRFKECYFGMKDTKEETESGTFEHSKRWEPSVEVIEGEYWRIVEQPTDEVEVYYGADLETGVFGSGFPKASSMETKSDMDQYLTSGWNLNNLARLPGSVLCFEGCDISGVLVPWLYVGMCFSSFCWHVEDHHLYSLNYHHWGEPKVWYGVPGSHASALEDAMRKHLPDLFEEQPDLLNELVTQLSPSVLKSEGVPVYRAIQHSGEFVLTFPRAYHSGFNCGFNCAEAVNVAPVDWLVHGQNAVELYSKQCRKTSISHDKLLLGAAQAAAQALYELSILGNKTPRNLSWQSMCGKDGVLTEAIKTRVKMEEERLDRLPIRLKLQKMETDYDLKEERECFSCFYDLHLSAVSCKCSPDRFSCLKHVNRLCSCEIDNKCVLFRYPIHELNMLIEALEGEVEALEVWKSAQDPLVVSVDKTVVSVGEPKVENGNYRIDSHEQRDSSSCCPGTVEKLNTNASCSSNSNGSSKEVQSGSKQGNVSLNTSNVTVDSHNDSDGTPIMKDDNKVGQQCCIDLNLDYTSDEHESELMCISDKSDNKPITDVDTCTITCHEGKVSGSDAGREQNAMEIDDYHCLSTSDGLLTKDSPIRSRDLEKNRAFDGNKLFGVDLLSSNSHSEVPSSNLTETEILNTLDGKTLMADKGAALSKFDPHIELIDIGSIVFGKLWCSKEAIFPKGFKSCVKFYNVLSPTKVCTYISEVLDAGLLGPLFKVSLEENPGETFSNISAEKCWKMVLQRLNEEISRQINLGIQGLPPLQLLQSVNGLEMFGFHSSPIMQRVSMIGPSNTPVLVFLAIEALDPHHQCTEYWDNRQTTPATLGNDTIVKKHSVESTCSSGETMTKLFGIKLIKQEQEDDNPAIGGHSLIDEGVKVVVRRLLEKATPEELKTLHRFFCGESHTAEWRLEFKSLIEEIQKDVNKE</sequence>
<comment type="caution">
    <text evidence="8">The sequence shown here is derived from an EMBL/GenBank/DDBJ whole genome shotgun (WGS) entry which is preliminary data.</text>
</comment>
<dbReference type="SMART" id="SM00541">
    <property type="entry name" value="FYRN"/>
    <property type="match status" value="1"/>
</dbReference>
<dbReference type="SMART" id="SM00542">
    <property type="entry name" value="FYRC"/>
    <property type="match status" value="1"/>
</dbReference>
<evidence type="ECO:0000256" key="3">
    <source>
        <dbReference type="ARBA" id="ARBA00023004"/>
    </source>
</evidence>
<dbReference type="EMBL" id="JXTC01000003">
    <property type="protein sequence ID" value="POO03274.1"/>
    <property type="molecule type" value="Genomic_DNA"/>
</dbReference>
<dbReference type="InterPro" id="IPR003347">
    <property type="entry name" value="JmjC_dom"/>
</dbReference>
<dbReference type="SUPFAM" id="SSF51197">
    <property type="entry name" value="Clavaminate synthase-like"/>
    <property type="match status" value="1"/>
</dbReference>
<evidence type="ECO:0000259" key="6">
    <source>
        <dbReference type="PROSITE" id="PS51183"/>
    </source>
</evidence>
<dbReference type="Gene3D" id="2.60.120.650">
    <property type="entry name" value="Cupin"/>
    <property type="match status" value="1"/>
</dbReference>
<proteinExistence type="predicted"/>
<feature type="compositionally biased region" description="Basic residues" evidence="5">
    <location>
        <begin position="122"/>
        <end position="144"/>
    </location>
</feature>
<dbReference type="Gene3D" id="3.30.160.360">
    <property type="match status" value="1"/>
</dbReference>
<dbReference type="PROSITE" id="PS51542">
    <property type="entry name" value="FYRN"/>
    <property type="match status" value="1"/>
</dbReference>
<feature type="compositionally biased region" description="Low complexity" evidence="5">
    <location>
        <begin position="635"/>
        <end position="650"/>
    </location>
</feature>
<dbReference type="Pfam" id="PF02375">
    <property type="entry name" value="JmjN"/>
    <property type="match status" value="1"/>
</dbReference>
<dbReference type="Pfam" id="PF05965">
    <property type="entry name" value="FYRC"/>
    <property type="match status" value="1"/>
</dbReference>
<dbReference type="InterPro" id="IPR003888">
    <property type="entry name" value="FYrich_N"/>
</dbReference>
<dbReference type="Pfam" id="PF05964">
    <property type="entry name" value="FYRN"/>
    <property type="match status" value="1"/>
</dbReference>
<dbReference type="GO" id="GO:0010468">
    <property type="term" value="P:regulation of gene expression"/>
    <property type="evidence" value="ECO:0007669"/>
    <property type="project" value="TreeGrafter"/>
</dbReference>
<evidence type="ECO:0000256" key="2">
    <source>
        <dbReference type="ARBA" id="ARBA00023002"/>
    </source>
</evidence>
<feature type="region of interest" description="Disordered" evidence="5">
    <location>
        <begin position="1"/>
        <end position="34"/>
    </location>
</feature>
<dbReference type="InterPro" id="IPR004198">
    <property type="entry name" value="Znf_C5HC2"/>
</dbReference>
<dbReference type="InterPro" id="IPR003349">
    <property type="entry name" value="JmjN"/>
</dbReference>
<dbReference type="GO" id="GO:0005634">
    <property type="term" value="C:nucleus"/>
    <property type="evidence" value="ECO:0007669"/>
    <property type="project" value="UniProtKB-SubCell"/>
</dbReference>
<feature type="compositionally biased region" description="Basic and acidic residues" evidence="5">
    <location>
        <begin position="1"/>
        <end position="25"/>
    </location>
</feature>